<keyword evidence="1" id="KW-0479">Metal-binding</keyword>
<dbReference type="CDD" id="cd00371">
    <property type="entry name" value="HMA"/>
    <property type="match status" value="1"/>
</dbReference>
<dbReference type="RefSeq" id="WP_064467782.1">
    <property type="nucleotide sequence ID" value="NZ_LDJR01000028.1"/>
</dbReference>
<dbReference type="AlphaFoldDB" id="A0A178A122"/>
<dbReference type="PATRIC" id="fig|217031.6.peg.1172"/>
<dbReference type="Proteomes" id="UP000077881">
    <property type="component" value="Unassembled WGS sequence"/>
</dbReference>
<sequence>MATVKFQLETLSCPSCIKKIETVLNKQMGVKEASVLFHSSKVKIAFDETNTTAEQLEKIITKLGYPVINAKA</sequence>
<keyword evidence="4" id="KW-1185">Reference proteome</keyword>
<comment type="caution">
    <text evidence="3">The sequence shown here is derived from an EMBL/GenBank/DDBJ whole genome shotgun (WGS) entry which is preliminary data.</text>
</comment>
<organism evidence="3 4">
    <name type="scientific">Lederbergia galactosidilytica</name>
    <dbReference type="NCBI Taxonomy" id="217031"/>
    <lineage>
        <taxon>Bacteria</taxon>
        <taxon>Bacillati</taxon>
        <taxon>Bacillota</taxon>
        <taxon>Bacilli</taxon>
        <taxon>Bacillales</taxon>
        <taxon>Bacillaceae</taxon>
        <taxon>Lederbergia</taxon>
    </lineage>
</organism>
<name>A0A178A122_9BACI</name>
<dbReference type="PROSITE" id="PS01047">
    <property type="entry name" value="HMA_1"/>
    <property type="match status" value="1"/>
</dbReference>
<dbReference type="Gene3D" id="3.30.70.100">
    <property type="match status" value="1"/>
</dbReference>
<dbReference type="STRING" id="217031.ABB05_05435"/>
<dbReference type="OrthoDB" id="2721717at2"/>
<dbReference type="InterPro" id="IPR036163">
    <property type="entry name" value="HMA_dom_sf"/>
</dbReference>
<dbReference type="EMBL" id="LDJR01000028">
    <property type="protein sequence ID" value="OAK73875.1"/>
    <property type="molecule type" value="Genomic_DNA"/>
</dbReference>
<dbReference type="InterPro" id="IPR017969">
    <property type="entry name" value="Heavy-metal-associated_CS"/>
</dbReference>
<dbReference type="InterPro" id="IPR006121">
    <property type="entry name" value="HMA_dom"/>
</dbReference>
<reference evidence="3 4" key="1">
    <citation type="submission" date="2015-05" db="EMBL/GenBank/DDBJ databases">
        <title>Comparison of genome.</title>
        <authorList>
            <person name="Zheng Z."/>
            <person name="Sun M."/>
        </authorList>
    </citation>
    <scope>NUCLEOTIDE SEQUENCE [LARGE SCALE GENOMIC DNA]</scope>
    <source>
        <strain evidence="3 4">G25-74</strain>
    </source>
</reference>
<feature type="domain" description="HMA" evidence="2">
    <location>
        <begin position="2"/>
        <end position="68"/>
    </location>
</feature>
<dbReference type="Pfam" id="PF00403">
    <property type="entry name" value="HMA"/>
    <property type="match status" value="1"/>
</dbReference>
<evidence type="ECO:0000313" key="4">
    <source>
        <dbReference type="Proteomes" id="UP000077881"/>
    </source>
</evidence>
<evidence type="ECO:0000256" key="1">
    <source>
        <dbReference type="ARBA" id="ARBA00022723"/>
    </source>
</evidence>
<evidence type="ECO:0000313" key="3">
    <source>
        <dbReference type="EMBL" id="OAK73875.1"/>
    </source>
</evidence>
<accession>A0A178A122</accession>
<dbReference type="GO" id="GO:0046872">
    <property type="term" value="F:metal ion binding"/>
    <property type="evidence" value="ECO:0007669"/>
    <property type="project" value="UniProtKB-KW"/>
</dbReference>
<evidence type="ECO:0000259" key="2">
    <source>
        <dbReference type="PROSITE" id="PS50846"/>
    </source>
</evidence>
<dbReference type="FunFam" id="3.30.70.100:FF:000001">
    <property type="entry name" value="ATPase copper transporting beta"/>
    <property type="match status" value="1"/>
</dbReference>
<dbReference type="SUPFAM" id="SSF55008">
    <property type="entry name" value="HMA, heavy metal-associated domain"/>
    <property type="match status" value="1"/>
</dbReference>
<gene>
    <name evidence="3" type="ORF">ABB05_05435</name>
</gene>
<proteinExistence type="predicted"/>
<protein>
    <submittedName>
        <fullName evidence="3">Heavy metal-binding protein</fullName>
    </submittedName>
</protein>
<dbReference type="PROSITE" id="PS50846">
    <property type="entry name" value="HMA_2"/>
    <property type="match status" value="1"/>
</dbReference>